<dbReference type="SUPFAM" id="SSF52540">
    <property type="entry name" value="P-loop containing nucleoside triphosphate hydrolases"/>
    <property type="match status" value="1"/>
</dbReference>
<dbReference type="AlphaFoldDB" id="A7SBI0"/>
<evidence type="ECO:0000256" key="4">
    <source>
        <dbReference type="ARBA" id="ARBA00048098"/>
    </source>
</evidence>
<dbReference type="eggNOG" id="KOG0395">
    <property type="taxonomic scope" value="Eukaryota"/>
</dbReference>
<organism evidence="5 6">
    <name type="scientific">Nematostella vectensis</name>
    <name type="common">Starlet sea anemone</name>
    <dbReference type="NCBI Taxonomy" id="45351"/>
    <lineage>
        <taxon>Eukaryota</taxon>
        <taxon>Metazoa</taxon>
        <taxon>Cnidaria</taxon>
        <taxon>Anthozoa</taxon>
        <taxon>Hexacorallia</taxon>
        <taxon>Actiniaria</taxon>
        <taxon>Edwardsiidae</taxon>
        <taxon>Nematostella</taxon>
    </lineage>
</organism>
<dbReference type="PANTHER" id="PTHR45704">
    <property type="entry name" value="RAS-LIKE FAMILY MEMBER 11"/>
    <property type="match status" value="1"/>
</dbReference>
<dbReference type="Gene3D" id="3.40.50.300">
    <property type="entry name" value="P-loop containing nucleotide triphosphate hydrolases"/>
    <property type="match status" value="1"/>
</dbReference>
<dbReference type="Pfam" id="PF00071">
    <property type="entry name" value="Ras"/>
    <property type="match status" value="1"/>
</dbReference>
<dbReference type="HOGENOM" id="CLU_1220958_0_0_1"/>
<dbReference type="Proteomes" id="UP000001593">
    <property type="component" value="Unassembled WGS sequence"/>
</dbReference>
<keyword evidence="3" id="KW-0378">Hydrolase</keyword>
<evidence type="ECO:0000256" key="2">
    <source>
        <dbReference type="ARBA" id="ARBA00011984"/>
    </source>
</evidence>
<comment type="similarity">
    <text evidence="1">Belongs to the small GTPase superfamily. Ras family.</text>
</comment>
<protein>
    <recommendedName>
        <fullName evidence="2">small monomeric GTPase</fullName>
        <ecNumber evidence="2">3.6.5.2</ecNumber>
    </recommendedName>
</protein>
<dbReference type="InterPro" id="IPR001806">
    <property type="entry name" value="Small_GTPase"/>
</dbReference>
<evidence type="ECO:0000313" key="5">
    <source>
        <dbReference type="EMBL" id="EDO38927.1"/>
    </source>
</evidence>
<proteinExistence type="inferred from homology"/>
<evidence type="ECO:0000256" key="1">
    <source>
        <dbReference type="ARBA" id="ARBA00008344"/>
    </source>
</evidence>
<evidence type="ECO:0000256" key="3">
    <source>
        <dbReference type="ARBA" id="ARBA00022801"/>
    </source>
</evidence>
<dbReference type="PhylomeDB" id="A7SBI0"/>
<evidence type="ECO:0000313" key="6">
    <source>
        <dbReference type="Proteomes" id="UP000001593"/>
    </source>
</evidence>
<reference evidence="5 6" key="1">
    <citation type="journal article" date="2007" name="Science">
        <title>Sea anemone genome reveals ancestral eumetazoan gene repertoire and genomic organization.</title>
        <authorList>
            <person name="Putnam N.H."/>
            <person name="Srivastava M."/>
            <person name="Hellsten U."/>
            <person name="Dirks B."/>
            <person name="Chapman J."/>
            <person name="Salamov A."/>
            <person name="Terry A."/>
            <person name="Shapiro H."/>
            <person name="Lindquist E."/>
            <person name="Kapitonov V.V."/>
            <person name="Jurka J."/>
            <person name="Genikhovich G."/>
            <person name="Grigoriev I.V."/>
            <person name="Lucas S.M."/>
            <person name="Steele R.E."/>
            <person name="Finnerty J.R."/>
            <person name="Technau U."/>
            <person name="Martindale M.Q."/>
            <person name="Rokhsar D.S."/>
        </authorList>
    </citation>
    <scope>NUCLEOTIDE SEQUENCE [LARGE SCALE GENOMIC DNA]</scope>
    <source>
        <strain evidence="6">CH2 X CH6</strain>
    </source>
</reference>
<dbReference type="EMBL" id="DS469616">
    <property type="protein sequence ID" value="EDO38927.1"/>
    <property type="molecule type" value="Genomic_DNA"/>
</dbReference>
<name>A7SBI0_NEMVE</name>
<accession>A7SBI0</accession>
<dbReference type="SMART" id="SM00173">
    <property type="entry name" value="RAS"/>
    <property type="match status" value="1"/>
</dbReference>
<dbReference type="InterPro" id="IPR051065">
    <property type="entry name" value="Ras-related_GTPase"/>
</dbReference>
<sequence length="227" mass="26073">MPFYMYATVPSTVPYRLPCRTVYRAVRSTVPYRLPCRTVYRAVPSTVPYRLPCRTVQPYMYATVPYGIALYVRYRAVPSTVPYRMSFLYDIGRISVWSDFKYQYQSEIYQNTVNSEILDPGPLPSGAGGERMLEDRVTWGDAFVLIYSITSRESFHAVWNYYYHVVTSIEAKPVIVLLANKHDLGHKRKVLTTEGRQMAQAIKCPFYEVSASEGFEQIRRVIPGGTG</sequence>
<dbReference type="InParanoid" id="A7SBI0"/>
<dbReference type="GO" id="GO:0003925">
    <property type="term" value="F:G protein activity"/>
    <property type="evidence" value="ECO:0007669"/>
    <property type="project" value="UniProtKB-EC"/>
</dbReference>
<dbReference type="InterPro" id="IPR027417">
    <property type="entry name" value="P-loop_NTPase"/>
</dbReference>
<gene>
    <name evidence="5" type="ORF">NEMVEDRAFT_v1g209715</name>
</gene>
<keyword evidence="6" id="KW-1185">Reference proteome</keyword>
<dbReference type="SMART" id="SM00175">
    <property type="entry name" value="RAB"/>
    <property type="match status" value="1"/>
</dbReference>
<dbReference type="EC" id="3.6.5.2" evidence="2"/>
<dbReference type="STRING" id="45351.A7SBI0"/>
<dbReference type="GO" id="GO:0005525">
    <property type="term" value="F:GTP binding"/>
    <property type="evidence" value="ECO:0007669"/>
    <property type="project" value="InterPro"/>
</dbReference>
<comment type="catalytic activity">
    <reaction evidence="4">
        <text>GTP + H2O = GDP + phosphate + H(+)</text>
        <dbReference type="Rhea" id="RHEA:19669"/>
        <dbReference type="ChEBI" id="CHEBI:15377"/>
        <dbReference type="ChEBI" id="CHEBI:15378"/>
        <dbReference type="ChEBI" id="CHEBI:37565"/>
        <dbReference type="ChEBI" id="CHEBI:43474"/>
        <dbReference type="ChEBI" id="CHEBI:58189"/>
        <dbReference type="EC" id="3.6.5.2"/>
    </reaction>
</comment>